<sequence>MFGTFDVGIFSIGMGAVVGVCFGFGLDWVGMVFGVVVSGFGGNKVMLDAGMGGGVGVYANDVGKMIGAGDVGGVGTSLGVGIGGVVGVGASLGVCVVVGGDVEVGLSTLIAIKICSCFFIMDSMIFTIFFKSEIDFS</sequence>
<keyword evidence="1" id="KW-0472">Membrane</keyword>
<feature type="transmembrane region" description="Helical" evidence="1">
    <location>
        <begin position="12"/>
        <end position="37"/>
    </location>
</feature>
<accession>A0AAD8JYM0</accession>
<evidence type="ECO:0000313" key="3">
    <source>
        <dbReference type="Proteomes" id="UP001229421"/>
    </source>
</evidence>
<protein>
    <submittedName>
        <fullName evidence="2">Uncharacterized protein</fullName>
    </submittedName>
</protein>
<keyword evidence="3" id="KW-1185">Reference proteome</keyword>
<evidence type="ECO:0000313" key="2">
    <source>
        <dbReference type="EMBL" id="KAK1412208.1"/>
    </source>
</evidence>
<dbReference type="AlphaFoldDB" id="A0AAD8JYM0"/>
<comment type="caution">
    <text evidence="2">The sequence shown here is derived from an EMBL/GenBank/DDBJ whole genome shotgun (WGS) entry which is preliminary data.</text>
</comment>
<feature type="transmembrane region" description="Helical" evidence="1">
    <location>
        <begin position="78"/>
        <end position="98"/>
    </location>
</feature>
<feature type="transmembrane region" description="Helical" evidence="1">
    <location>
        <begin position="110"/>
        <end position="130"/>
    </location>
</feature>
<proteinExistence type="predicted"/>
<gene>
    <name evidence="2" type="ORF">QVD17_33255</name>
</gene>
<dbReference type="Proteomes" id="UP001229421">
    <property type="component" value="Unassembled WGS sequence"/>
</dbReference>
<evidence type="ECO:0000256" key="1">
    <source>
        <dbReference type="SAM" id="Phobius"/>
    </source>
</evidence>
<organism evidence="2 3">
    <name type="scientific">Tagetes erecta</name>
    <name type="common">African marigold</name>
    <dbReference type="NCBI Taxonomy" id="13708"/>
    <lineage>
        <taxon>Eukaryota</taxon>
        <taxon>Viridiplantae</taxon>
        <taxon>Streptophyta</taxon>
        <taxon>Embryophyta</taxon>
        <taxon>Tracheophyta</taxon>
        <taxon>Spermatophyta</taxon>
        <taxon>Magnoliopsida</taxon>
        <taxon>eudicotyledons</taxon>
        <taxon>Gunneridae</taxon>
        <taxon>Pentapetalae</taxon>
        <taxon>asterids</taxon>
        <taxon>campanulids</taxon>
        <taxon>Asterales</taxon>
        <taxon>Asteraceae</taxon>
        <taxon>Asteroideae</taxon>
        <taxon>Heliantheae alliance</taxon>
        <taxon>Tageteae</taxon>
        <taxon>Tagetes</taxon>
    </lineage>
</organism>
<dbReference type="EMBL" id="JAUHHV010000009">
    <property type="protein sequence ID" value="KAK1412208.1"/>
    <property type="molecule type" value="Genomic_DNA"/>
</dbReference>
<name>A0AAD8JYM0_TARER</name>
<reference evidence="2" key="1">
    <citation type="journal article" date="2023" name="bioRxiv">
        <title>Improved chromosome-level genome assembly for marigold (Tagetes erecta).</title>
        <authorList>
            <person name="Jiang F."/>
            <person name="Yuan L."/>
            <person name="Wang S."/>
            <person name="Wang H."/>
            <person name="Xu D."/>
            <person name="Wang A."/>
            <person name="Fan W."/>
        </authorList>
    </citation>
    <scope>NUCLEOTIDE SEQUENCE</scope>
    <source>
        <strain evidence="2">WSJ</strain>
        <tissue evidence="2">Leaf</tissue>
    </source>
</reference>
<keyword evidence="1" id="KW-0812">Transmembrane</keyword>
<keyword evidence="1" id="KW-1133">Transmembrane helix</keyword>